<gene>
    <name evidence="1" type="ORF">GKR67_06715</name>
</gene>
<accession>A0AAW9V9L9</accession>
<evidence type="ECO:0008006" key="3">
    <source>
        <dbReference type="Google" id="ProtNLM"/>
    </source>
</evidence>
<protein>
    <recommendedName>
        <fullName evidence="3">GIY-YIG domain-containing protein</fullName>
    </recommendedName>
</protein>
<sequence length="267" mass="30809">MTDFNQYKNTLSSLKFYVYALCEVTGTTRIPFYIGKGTGSRCLTHIKDTLTRDKLSREEDPKLKRIYELHKENLLGIDILCHGLDSDTAFMVETTCIDLYGLEGLTNKINGKSTSNDIDILKQGRLTLEETASLYSQEVMNVSDIKHQGIGFILNKLYRFNMSELELFEATRGVWHNPPRKNQDIKYAYATYNNIIKEVYEIHSWVEAGTQQYFTRNVTQGSGRWEFIGRKASDEIRSLYVGKSIKRDRNFAQPFFKVGFNNSDTQI</sequence>
<evidence type="ECO:0000313" key="1">
    <source>
        <dbReference type="EMBL" id="MTC34303.1"/>
    </source>
</evidence>
<reference evidence="1 2" key="1">
    <citation type="submission" date="2019-10" db="EMBL/GenBank/DDBJ databases">
        <title>Comparative genomic analysis of Providencia.</title>
        <authorList>
            <person name="Yuan C."/>
            <person name="Wei Y."/>
            <person name="Yin Z."/>
        </authorList>
    </citation>
    <scope>NUCLEOTIDE SEQUENCE [LARGE SCALE GENOMIC DNA]</scope>
    <source>
        <strain evidence="2">wls1934</strain>
    </source>
</reference>
<dbReference type="CDD" id="cd10440">
    <property type="entry name" value="GIY-YIG_COG3680"/>
    <property type="match status" value="1"/>
</dbReference>
<dbReference type="Pfam" id="PF22945">
    <property type="entry name" value="LEM-3_GIY-YIG"/>
    <property type="match status" value="1"/>
</dbReference>
<name>A0AAW9V9L9_9GAMM</name>
<proteinExistence type="predicted"/>
<dbReference type="Proteomes" id="UP000449944">
    <property type="component" value="Unassembled WGS sequence"/>
</dbReference>
<evidence type="ECO:0000313" key="2">
    <source>
        <dbReference type="Proteomes" id="UP000449944"/>
    </source>
</evidence>
<dbReference type="EMBL" id="WLUB01000023">
    <property type="protein sequence ID" value="MTC34303.1"/>
    <property type="molecule type" value="Genomic_DNA"/>
</dbReference>
<comment type="caution">
    <text evidence="1">The sequence shown here is derived from an EMBL/GenBank/DDBJ whole genome shotgun (WGS) entry which is preliminary data.</text>
</comment>
<dbReference type="AlphaFoldDB" id="A0AAW9V9L9"/>
<organism evidence="1 2">
    <name type="scientific">Providencia alcalifaciens</name>
    <dbReference type="NCBI Taxonomy" id="126385"/>
    <lineage>
        <taxon>Bacteria</taxon>
        <taxon>Pseudomonadati</taxon>
        <taxon>Pseudomonadota</taxon>
        <taxon>Gammaproteobacteria</taxon>
        <taxon>Enterobacterales</taxon>
        <taxon>Morganellaceae</taxon>
        <taxon>Providencia</taxon>
    </lineage>
</organism>